<dbReference type="GO" id="GO:0000271">
    <property type="term" value="P:polysaccharide biosynthetic process"/>
    <property type="evidence" value="ECO:0007669"/>
    <property type="project" value="InterPro"/>
</dbReference>
<comment type="subcellular location">
    <subcellularLocation>
        <location evidence="1">Membrane</location>
        <topology evidence="1">Multi-pass membrane protein</topology>
    </subcellularLocation>
</comment>
<feature type="transmembrane region" description="Helical" evidence="6">
    <location>
        <begin position="103"/>
        <end position="124"/>
    </location>
</feature>
<dbReference type="PANTHER" id="PTHR38459:SF1">
    <property type="entry name" value="PROPHAGE BACTOPRENOL-LINKED GLUCOSE TRANSLOCASE HOMOLOG"/>
    <property type="match status" value="1"/>
</dbReference>
<dbReference type="InterPro" id="IPR051401">
    <property type="entry name" value="GtrA_CellWall_Glycosyl"/>
</dbReference>
<organism evidence="8">
    <name type="scientific">hydrothermal vent metagenome</name>
    <dbReference type="NCBI Taxonomy" id="652676"/>
    <lineage>
        <taxon>unclassified sequences</taxon>
        <taxon>metagenomes</taxon>
        <taxon>ecological metagenomes</taxon>
    </lineage>
</organism>
<accession>A0A3B0XP98</accession>
<evidence type="ECO:0000256" key="3">
    <source>
        <dbReference type="ARBA" id="ARBA00022692"/>
    </source>
</evidence>
<keyword evidence="5 6" id="KW-0472">Membrane</keyword>
<feature type="transmembrane region" description="Helical" evidence="6">
    <location>
        <begin position="17"/>
        <end position="38"/>
    </location>
</feature>
<dbReference type="AlphaFoldDB" id="A0A3B0XP98"/>
<feature type="domain" description="GtrA/DPMS transmembrane" evidence="7">
    <location>
        <begin position="16"/>
        <end position="130"/>
    </location>
</feature>
<gene>
    <name evidence="8" type="ORF">MNBD_GAMMA11-1492</name>
</gene>
<dbReference type="PANTHER" id="PTHR38459">
    <property type="entry name" value="PROPHAGE BACTOPRENOL-LINKED GLUCOSE TRANSLOCASE HOMOLOG"/>
    <property type="match status" value="1"/>
</dbReference>
<evidence type="ECO:0000256" key="2">
    <source>
        <dbReference type="ARBA" id="ARBA00009399"/>
    </source>
</evidence>
<evidence type="ECO:0000256" key="5">
    <source>
        <dbReference type="ARBA" id="ARBA00023136"/>
    </source>
</evidence>
<dbReference type="EMBL" id="UOFG01000208">
    <property type="protein sequence ID" value="VAW63699.1"/>
    <property type="molecule type" value="Genomic_DNA"/>
</dbReference>
<dbReference type="GO" id="GO:0005886">
    <property type="term" value="C:plasma membrane"/>
    <property type="evidence" value="ECO:0007669"/>
    <property type="project" value="TreeGrafter"/>
</dbReference>
<dbReference type="Pfam" id="PF04138">
    <property type="entry name" value="GtrA_DPMS_TM"/>
    <property type="match status" value="1"/>
</dbReference>
<keyword evidence="3 6" id="KW-0812">Transmembrane</keyword>
<name>A0A3B0XP98_9ZZZZ</name>
<protein>
    <recommendedName>
        <fullName evidence="7">GtrA/DPMS transmembrane domain-containing protein</fullName>
    </recommendedName>
</protein>
<dbReference type="InterPro" id="IPR007267">
    <property type="entry name" value="GtrA_DPMS_TM"/>
</dbReference>
<proteinExistence type="inferred from homology"/>
<feature type="transmembrane region" description="Helical" evidence="6">
    <location>
        <begin position="44"/>
        <end position="65"/>
    </location>
</feature>
<reference evidence="8" key="1">
    <citation type="submission" date="2018-06" db="EMBL/GenBank/DDBJ databases">
        <authorList>
            <person name="Zhirakovskaya E."/>
        </authorList>
    </citation>
    <scope>NUCLEOTIDE SEQUENCE</scope>
</reference>
<evidence type="ECO:0000256" key="1">
    <source>
        <dbReference type="ARBA" id="ARBA00004141"/>
    </source>
</evidence>
<evidence type="ECO:0000256" key="6">
    <source>
        <dbReference type="SAM" id="Phobius"/>
    </source>
</evidence>
<comment type="similarity">
    <text evidence="2">Belongs to the GtrA family.</text>
</comment>
<evidence type="ECO:0000259" key="7">
    <source>
        <dbReference type="Pfam" id="PF04138"/>
    </source>
</evidence>
<feature type="transmembrane region" description="Helical" evidence="6">
    <location>
        <begin position="77"/>
        <end position="97"/>
    </location>
</feature>
<sequence length="130" mass="14406">MVLIILQRSLIAELSRYGLVGLTGTAVHYLIMAGLLYFSISDVVFATSAGATSGALINYILNYFYTFRSNKRHGEAIMKFWLIAALGVGINAGIMALNKYISNFSVIPVQLAATATVFVITFWINRRWTF</sequence>
<evidence type="ECO:0000313" key="8">
    <source>
        <dbReference type="EMBL" id="VAW63699.1"/>
    </source>
</evidence>
<keyword evidence="4 6" id="KW-1133">Transmembrane helix</keyword>
<evidence type="ECO:0000256" key="4">
    <source>
        <dbReference type="ARBA" id="ARBA00022989"/>
    </source>
</evidence>